<dbReference type="HOGENOM" id="CLU_1046009_0_0_1"/>
<gene>
    <name evidence="2" type="ORF">GALMADRAFT_235034</name>
</gene>
<proteinExistence type="predicted"/>
<accession>A0A067TRP8</accession>
<reference evidence="3" key="1">
    <citation type="journal article" date="2014" name="Proc. Natl. Acad. Sci. U.S.A.">
        <title>Extensive sampling of basidiomycete genomes demonstrates inadequacy of the white-rot/brown-rot paradigm for wood decay fungi.</title>
        <authorList>
            <person name="Riley R."/>
            <person name="Salamov A.A."/>
            <person name="Brown D.W."/>
            <person name="Nagy L.G."/>
            <person name="Floudas D."/>
            <person name="Held B.W."/>
            <person name="Levasseur A."/>
            <person name="Lombard V."/>
            <person name="Morin E."/>
            <person name="Otillar R."/>
            <person name="Lindquist E.A."/>
            <person name="Sun H."/>
            <person name="LaButti K.M."/>
            <person name="Schmutz J."/>
            <person name="Jabbour D."/>
            <person name="Luo H."/>
            <person name="Baker S.E."/>
            <person name="Pisabarro A.G."/>
            <person name="Walton J.D."/>
            <person name="Blanchette R.A."/>
            <person name="Henrissat B."/>
            <person name="Martin F."/>
            <person name="Cullen D."/>
            <person name="Hibbett D.S."/>
            <person name="Grigoriev I.V."/>
        </authorList>
    </citation>
    <scope>NUCLEOTIDE SEQUENCE [LARGE SCALE GENOMIC DNA]</scope>
    <source>
        <strain evidence="3">CBS 339.88</strain>
    </source>
</reference>
<sequence>MSYHTHATAQKRPRTDENENENINAFSTNHPHSLPLNTNPNNLKVHTQPLYPILVHSRPLFAYDPLIFDQPATPAAMGLSTSTNTINTTPSPPTNPMSSSSPMIFRFIDGFTPVPPTVPNQSPQPKKPRRSNKGTTRTYTVEEVANLREQRALRAERKRGARAEAGRKEREKLEREEREGELEFEAARLAAALKGIEAAGYPTLNNFLDAVLRLSATPAPNTISDFAQFASASNSDSSQLTTLSSLVTHPLFDTIRENRLKNTTDK</sequence>
<evidence type="ECO:0000313" key="3">
    <source>
        <dbReference type="Proteomes" id="UP000027222"/>
    </source>
</evidence>
<dbReference type="EMBL" id="KL142367">
    <property type="protein sequence ID" value="KDR85895.1"/>
    <property type="molecule type" value="Genomic_DNA"/>
</dbReference>
<feature type="region of interest" description="Disordered" evidence="1">
    <location>
        <begin position="112"/>
        <end position="137"/>
    </location>
</feature>
<organism evidence="2 3">
    <name type="scientific">Galerina marginata (strain CBS 339.88)</name>
    <dbReference type="NCBI Taxonomy" id="685588"/>
    <lineage>
        <taxon>Eukaryota</taxon>
        <taxon>Fungi</taxon>
        <taxon>Dikarya</taxon>
        <taxon>Basidiomycota</taxon>
        <taxon>Agaricomycotina</taxon>
        <taxon>Agaricomycetes</taxon>
        <taxon>Agaricomycetidae</taxon>
        <taxon>Agaricales</taxon>
        <taxon>Agaricineae</taxon>
        <taxon>Strophariaceae</taxon>
        <taxon>Galerina</taxon>
    </lineage>
</organism>
<protein>
    <submittedName>
        <fullName evidence="2">Uncharacterized protein</fullName>
    </submittedName>
</protein>
<name>A0A067TRP8_GALM3</name>
<feature type="region of interest" description="Disordered" evidence="1">
    <location>
        <begin position="154"/>
        <end position="174"/>
    </location>
</feature>
<dbReference type="AlphaFoldDB" id="A0A067TRP8"/>
<dbReference type="Proteomes" id="UP000027222">
    <property type="component" value="Unassembled WGS sequence"/>
</dbReference>
<feature type="compositionally biased region" description="Polar residues" evidence="1">
    <location>
        <begin position="21"/>
        <end position="35"/>
    </location>
</feature>
<feature type="region of interest" description="Disordered" evidence="1">
    <location>
        <begin position="1"/>
        <end position="35"/>
    </location>
</feature>
<keyword evidence="3" id="KW-1185">Reference proteome</keyword>
<evidence type="ECO:0000256" key="1">
    <source>
        <dbReference type="SAM" id="MobiDB-lite"/>
    </source>
</evidence>
<feature type="compositionally biased region" description="Basic and acidic residues" evidence="1">
    <location>
        <begin position="161"/>
        <end position="174"/>
    </location>
</feature>
<evidence type="ECO:0000313" key="2">
    <source>
        <dbReference type="EMBL" id="KDR85895.1"/>
    </source>
</evidence>